<keyword evidence="2" id="KW-1185">Reference proteome</keyword>
<comment type="caution">
    <text evidence="1">The sequence shown here is derived from an EMBL/GenBank/DDBJ whole genome shotgun (WGS) entry which is preliminary data.</text>
</comment>
<organism evidence="1 2">
    <name type="scientific">Plakobranchus ocellatus</name>
    <dbReference type="NCBI Taxonomy" id="259542"/>
    <lineage>
        <taxon>Eukaryota</taxon>
        <taxon>Metazoa</taxon>
        <taxon>Spiralia</taxon>
        <taxon>Lophotrochozoa</taxon>
        <taxon>Mollusca</taxon>
        <taxon>Gastropoda</taxon>
        <taxon>Heterobranchia</taxon>
        <taxon>Euthyneura</taxon>
        <taxon>Panpulmonata</taxon>
        <taxon>Sacoglossa</taxon>
        <taxon>Placobranchoidea</taxon>
        <taxon>Plakobranchidae</taxon>
        <taxon>Plakobranchus</taxon>
    </lineage>
</organism>
<gene>
    <name evidence="1" type="ORF">PoB_007116600</name>
</gene>
<proteinExistence type="predicted"/>
<dbReference type="AlphaFoldDB" id="A0AAV4DKF3"/>
<accession>A0AAV4DKF3</accession>
<evidence type="ECO:0000313" key="1">
    <source>
        <dbReference type="EMBL" id="GFO44661.1"/>
    </source>
</evidence>
<evidence type="ECO:0000313" key="2">
    <source>
        <dbReference type="Proteomes" id="UP000735302"/>
    </source>
</evidence>
<protein>
    <submittedName>
        <fullName evidence="1">Uncharacterized protein</fullName>
    </submittedName>
</protein>
<sequence>MGYDEVTRTMMKSYDLTDEGYRRKIRVGVALGNSGKLSDLCLFERKDVKICRSSLLTIDRRRDGNLSRSNPPGEVLTDQETQFISQCMKCRPLGINQPKWRRYFSFVSVKLIIKEISLSHHVGNVFIYMATSRRFLKLTVKSLFFKSNISKADPRDTSLHTIRVGNVRNLGDGV</sequence>
<name>A0AAV4DKF3_9GAST</name>
<dbReference type="EMBL" id="BLXT01007982">
    <property type="protein sequence ID" value="GFO44661.1"/>
    <property type="molecule type" value="Genomic_DNA"/>
</dbReference>
<reference evidence="1 2" key="1">
    <citation type="journal article" date="2021" name="Elife">
        <title>Chloroplast acquisition without the gene transfer in kleptoplastic sea slugs, Plakobranchus ocellatus.</title>
        <authorList>
            <person name="Maeda T."/>
            <person name="Takahashi S."/>
            <person name="Yoshida T."/>
            <person name="Shimamura S."/>
            <person name="Takaki Y."/>
            <person name="Nagai Y."/>
            <person name="Toyoda A."/>
            <person name="Suzuki Y."/>
            <person name="Arimoto A."/>
            <person name="Ishii H."/>
            <person name="Satoh N."/>
            <person name="Nishiyama T."/>
            <person name="Hasebe M."/>
            <person name="Maruyama T."/>
            <person name="Minagawa J."/>
            <person name="Obokata J."/>
            <person name="Shigenobu S."/>
        </authorList>
    </citation>
    <scope>NUCLEOTIDE SEQUENCE [LARGE SCALE GENOMIC DNA]</scope>
</reference>
<dbReference type="Proteomes" id="UP000735302">
    <property type="component" value="Unassembled WGS sequence"/>
</dbReference>